<sequence>MFVSARPDALFNLNSNYSQYFHFISTSNQNRLRDQSKLRDQSQLRDQTQLRNQCRLRVQTQLRDQSQFRDRTQLRDQTQLRNQCRLRVQTQLRVRSQLRYQIQLQVRSQLRDQIQLRDQNRLRDQSQLRDQTKLRHQIQLQVRSQLRTECEISDHWQLRRRRLLKDASLFCAHATSHAERKHSELLGLNCGGSEQIAEAARTRATYPGEAKESIVIVLKSDRRFRNQWCDSGEVGDPPGAEGKRRGRARRAEEEEDVWDGRPTVRQSQTRAASRRTIGFLSGHATQEFSRRRTRCLKQEGRRRKRRRRLPPAEVPK</sequence>
<reference evidence="2 3" key="1">
    <citation type="submission" date="2020-02" db="EMBL/GenBank/DDBJ databases">
        <authorList>
            <person name="Ferguson B K."/>
        </authorList>
    </citation>
    <scope>NUCLEOTIDE SEQUENCE [LARGE SCALE GENOMIC DNA]</scope>
</reference>
<gene>
    <name evidence="2" type="ORF">NTEN_LOCUS19558</name>
</gene>
<name>A0A6H5HFQ8_9HEMI</name>
<evidence type="ECO:0000313" key="3">
    <source>
        <dbReference type="Proteomes" id="UP000479000"/>
    </source>
</evidence>
<evidence type="ECO:0000256" key="1">
    <source>
        <dbReference type="SAM" id="MobiDB-lite"/>
    </source>
</evidence>
<feature type="region of interest" description="Disordered" evidence="1">
    <location>
        <begin position="228"/>
        <end position="316"/>
    </location>
</feature>
<accession>A0A6H5HFQ8</accession>
<dbReference type="Proteomes" id="UP000479000">
    <property type="component" value="Unassembled WGS sequence"/>
</dbReference>
<organism evidence="2 3">
    <name type="scientific">Nesidiocoris tenuis</name>
    <dbReference type="NCBI Taxonomy" id="355587"/>
    <lineage>
        <taxon>Eukaryota</taxon>
        <taxon>Metazoa</taxon>
        <taxon>Ecdysozoa</taxon>
        <taxon>Arthropoda</taxon>
        <taxon>Hexapoda</taxon>
        <taxon>Insecta</taxon>
        <taxon>Pterygota</taxon>
        <taxon>Neoptera</taxon>
        <taxon>Paraneoptera</taxon>
        <taxon>Hemiptera</taxon>
        <taxon>Heteroptera</taxon>
        <taxon>Panheteroptera</taxon>
        <taxon>Cimicomorpha</taxon>
        <taxon>Miridae</taxon>
        <taxon>Dicyphina</taxon>
        <taxon>Nesidiocoris</taxon>
    </lineage>
</organism>
<dbReference type="OrthoDB" id="9942939at2759"/>
<dbReference type="AlphaFoldDB" id="A0A6H5HFQ8"/>
<evidence type="ECO:0000313" key="2">
    <source>
        <dbReference type="EMBL" id="CAB0015201.1"/>
    </source>
</evidence>
<keyword evidence="3" id="KW-1185">Reference proteome</keyword>
<proteinExistence type="predicted"/>
<dbReference type="EMBL" id="CADCXU010028778">
    <property type="protein sequence ID" value="CAB0015201.1"/>
    <property type="molecule type" value="Genomic_DNA"/>
</dbReference>
<protein>
    <submittedName>
        <fullName evidence="2">Uncharacterized protein</fullName>
    </submittedName>
</protein>
<feature type="compositionally biased region" description="Basic residues" evidence="1">
    <location>
        <begin position="291"/>
        <end position="309"/>
    </location>
</feature>